<dbReference type="AlphaFoldDB" id="A0A9W8ECK2"/>
<feature type="compositionally biased region" description="Polar residues" evidence="1">
    <location>
        <begin position="215"/>
        <end position="246"/>
    </location>
</feature>
<dbReference type="PANTHER" id="PTHR39211">
    <property type="entry name" value="CHROMOSOME 7, WHOLE GENOME SHOTGUN SEQUENCE"/>
    <property type="match status" value="1"/>
</dbReference>
<accession>A0A9W8ECK2</accession>
<protein>
    <submittedName>
        <fullName evidence="2">Uncharacterized protein</fullName>
    </submittedName>
</protein>
<dbReference type="EMBL" id="JANBQF010001504">
    <property type="protein sequence ID" value="KAJ1997078.1"/>
    <property type="molecule type" value="Genomic_DNA"/>
</dbReference>
<evidence type="ECO:0000313" key="3">
    <source>
        <dbReference type="Proteomes" id="UP001150907"/>
    </source>
</evidence>
<feature type="non-terminal residue" evidence="2">
    <location>
        <position position="1"/>
    </location>
</feature>
<keyword evidence="3" id="KW-1185">Reference proteome</keyword>
<evidence type="ECO:0000256" key="1">
    <source>
        <dbReference type="SAM" id="MobiDB-lite"/>
    </source>
</evidence>
<evidence type="ECO:0000313" key="2">
    <source>
        <dbReference type="EMBL" id="KAJ1997078.1"/>
    </source>
</evidence>
<dbReference type="PANTHER" id="PTHR39211:SF1">
    <property type="entry name" value="ABNORMAL SPINDLE-LIKE MICROCEPHALY-ASSOCIATED PROTEIN ASH DOMAIN-CONTAINING PROTEIN"/>
    <property type="match status" value="1"/>
</dbReference>
<feature type="non-terminal residue" evidence="2">
    <location>
        <position position="324"/>
    </location>
</feature>
<gene>
    <name evidence="2" type="ORF">H4R26_005962</name>
</gene>
<dbReference type="Proteomes" id="UP001150907">
    <property type="component" value="Unassembled WGS sequence"/>
</dbReference>
<name>A0A9W8ECK2_9FUNG</name>
<feature type="region of interest" description="Disordered" evidence="1">
    <location>
        <begin position="175"/>
        <end position="246"/>
    </location>
</feature>
<reference evidence="2" key="1">
    <citation type="submission" date="2022-07" db="EMBL/GenBank/DDBJ databases">
        <title>Phylogenomic reconstructions and comparative analyses of Kickxellomycotina fungi.</title>
        <authorList>
            <person name="Reynolds N.K."/>
            <person name="Stajich J.E."/>
            <person name="Barry K."/>
            <person name="Grigoriev I.V."/>
            <person name="Crous P."/>
            <person name="Smith M.E."/>
        </authorList>
    </citation>
    <scope>NUCLEOTIDE SEQUENCE</scope>
    <source>
        <strain evidence="2">IMI 214461</strain>
    </source>
</reference>
<proteinExistence type="predicted"/>
<comment type="caution">
    <text evidence="2">The sequence shown here is derived from an EMBL/GenBank/DDBJ whole genome shotgun (WGS) entry which is preliminary data.</text>
</comment>
<organism evidence="2 3">
    <name type="scientific">Coemansia thaxteri</name>
    <dbReference type="NCBI Taxonomy" id="2663907"/>
    <lineage>
        <taxon>Eukaryota</taxon>
        <taxon>Fungi</taxon>
        <taxon>Fungi incertae sedis</taxon>
        <taxon>Zoopagomycota</taxon>
        <taxon>Kickxellomycotina</taxon>
        <taxon>Kickxellomycetes</taxon>
        <taxon>Kickxellales</taxon>
        <taxon>Kickxellaceae</taxon>
        <taxon>Coemansia</taxon>
    </lineage>
</organism>
<sequence length="324" mass="34769">TLKAVVRRPSKFYIQSLLLEFGEHSVSEDVAAATQDGNTTGETPALPLKIGQRSSEAKLLVIKNMTAKTRHFVVKSITDMRAELLPTPLSQLSQTQREQSSIHGHGLAKGALGAPMVTVPDCEDDAAPQAGVTLDPLFPANVVQPVFAARVIDHETEEKIEALEQKLKIAARKNRPEKVEKYTSKLSKLRGVSGAPKTGAPTFSPKDTAEPTDRSALQTPPTYTSQTMAPDSVTGENSTATSSLPGTQPAAVIRRLEADSQLFVTLPGNTDVSIPVVAVARVTNSAALSQLGKNERRLVCARGQFVVYEDKDKDNVKIVTLQAP</sequence>
<dbReference type="OrthoDB" id="252265at2759"/>